<keyword evidence="3" id="KW-1003">Cell membrane</keyword>
<feature type="transmembrane region" description="Helical" evidence="9">
    <location>
        <begin position="49"/>
        <end position="68"/>
    </location>
</feature>
<keyword evidence="5 9" id="KW-0812">Transmembrane</keyword>
<dbReference type="InterPro" id="IPR007387">
    <property type="entry name" value="TRAP_DctQ"/>
</dbReference>
<feature type="transmembrane region" description="Helical" evidence="9">
    <location>
        <begin position="129"/>
        <end position="155"/>
    </location>
</feature>
<dbReference type="Pfam" id="PF04290">
    <property type="entry name" value="DctQ"/>
    <property type="match status" value="1"/>
</dbReference>
<accession>A0ABQ1RGK0</accession>
<evidence type="ECO:0000256" key="7">
    <source>
        <dbReference type="ARBA" id="ARBA00023136"/>
    </source>
</evidence>
<evidence type="ECO:0000256" key="9">
    <source>
        <dbReference type="SAM" id="Phobius"/>
    </source>
</evidence>
<evidence type="ECO:0000256" key="2">
    <source>
        <dbReference type="ARBA" id="ARBA00022448"/>
    </source>
</evidence>
<evidence type="ECO:0000256" key="5">
    <source>
        <dbReference type="ARBA" id="ARBA00022692"/>
    </source>
</evidence>
<dbReference type="PROSITE" id="PS51257">
    <property type="entry name" value="PROKAR_LIPOPROTEIN"/>
    <property type="match status" value="1"/>
</dbReference>
<dbReference type="RefSeq" id="WP_188435512.1">
    <property type="nucleotide sequence ID" value="NZ_BMCM01000001.1"/>
</dbReference>
<evidence type="ECO:0000259" key="10">
    <source>
        <dbReference type="Pfam" id="PF04290"/>
    </source>
</evidence>
<evidence type="ECO:0000256" key="6">
    <source>
        <dbReference type="ARBA" id="ARBA00022989"/>
    </source>
</evidence>
<comment type="subcellular location">
    <subcellularLocation>
        <location evidence="1">Cell inner membrane</location>
        <topology evidence="1">Multi-pass membrane protein</topology>
    </subcellularLocation>
</comment>
<dbReference type="PANTHER" id="PTHR35011:SF2">
    <property type="entry name" value="2,3-DIKETO-L-GULONATE TRAP TRANSPORTER SMALL PERMEASE PROTEIN YIAM"/>
    <property type="match status" value="1"/>
</dbReference>
<evidence type="ECO:0000256" key="1">
    <source>
        <dbReference type="ARBA" id="ARBA00004429"/>
    </source>
</evidence>
<evidence type="ECO:0000313" key="11">
    <source>
        <dbReference type="EMBL" id="GGD69633.1"/>
    </source>
</evidence>
<dbReference type="Proteomes" id="UP000629365">
    <property type="component" value="Unassembled WGS sequence"/>
</dbReference>
<evidence type="ECO:0000256" key="4">
    <source>
        <dbReference type="ARBA" id="ARBA00022519"/>
    </source>
</evidence>
<feature type="domain" description="Tripartite ATP-independent periplasmic transporters DctQ component" evidence="10">
    <location>
        <begin position="23"/>
        <end position="148"/>
    </location>
</feature>
<feature type="transmembrane region" description="Helical" evidence="9">
    <location>
        <begin position="12"/>
        <end position="37"/>
    </location>
</feature>
<sequence>MRRALKTLDIVEVVVLIAVLVFLVACTFSGVVLRYVFNNPFTWMEEVQLASMVWLAFLGGSLAFRSHGHVAVEIVIDSLPTAAQRTARIVIGVIVYAILLYLFFRCVDFLQLFVMTGRGTPVLDMPYTIVYGIAPVAVVLMIISYTATAFWPALVEVFGRRNGKKEAGA</sequence>
<dbReference type="PANTHER" id="PTHR35011">
    <property type="entry name" value="2,3-DIKETO-L-GULONATE TRAP TRANSPORTER SMALL PERMEASE PROTEIN YIAM"/>
    <property type="match status" value="1"/>
</dbReference>
<feature type="transmembrane region" description="Helical" evidence="9">
    <location>
        <begin position="89"/>
        <end position="114"/>
    </location>
</feature>
<proteinExistence type="inferred from homology"/>
<protein>
    <recommendedName>
        <fullName evidence="10">Tripartite ATP-independent periplasmic transporters DctQ component domain-containing protein</fullName>
    </recommendedName>
</protein>
<gene>
    <name evidence="11" type="ORF">GCM10007269_10950</name>
</gene>
<dbReference type="EMBL" id="BMCM01000001">
    <property type="protein sequence ID" value="GGD69633.1"/>
    <property type="molecule type" value="Genomic_DNA"/>
</dbReference>
<dbReference type="InterPro" id="IPR055348">
    <property type="entry name" value="DctQ"/>
</dbReference>
<evidence type="ECO:0000313" key="12">
    <source>
        <dbReference type="Proteomes" id="UP000629365"/>
    </source>
</evidence>
<keyword evidence="6 9" id="KW-1133">Transmembrane helix</keyword>
<keyword evidence="7 9" id="KW-0472">Membrane</keyword>
<keyword evidence="2" id="KW-0813">Transport</keyword>
<comment type="caution">
    <text evidence="11">The sequence shown here is derived from an EMBL/GenBank/DDBJ whole genome shotgun (WGS) entry which is preliminary data.</text>
</comment>
<evidence type="ECO:0000256" key="8">
    <source>
        <dbReference type="ARBA" id="ARBA00038436"/>
    </source>
</evidence>
<organism evidence="11 12">
    <name type="scientific">Microbacterium murale</name>
    <dbReference type="NCBI Taxonomy" id="1081040"/>
    <lineage>
        <taxon>Bacteria</taxon>
        <taxon>Bacillati</taxon>
        <taxon>Actinomycetota</taxon>
        <taxon>Actinomycetes</taxon>
        <taxon>Micrococcales</taxon>
        <taxon>Microbacteriaceae</taxon>
        <taxon>Microbacterium</taxon>
    </lineage>
</organism>
<keyword evidence="4" id="KW-0997">Cell inner membrane</keyword>
<evidence type="ECO:0000256" key="3">
    <source>
        <dbReference type="ARBA" id="ARBA00022475"/>
    </source>
</evidence>
<comment type="similarity">
    <text evidence="8">Belongs to the TRAP transporter small permease family.</text>
</comment>
<name>A0ABQ1RGK0_9MICO</name>
<keyword evidence="12" id="KW-1185">Reference proteome</keyword>
<reference evidence="12" key="1">
    <citation type="journal article" date="2019" name="Int. J. Syst. Evol. Microbiol.">
        <title>The Global Catalogue of Microorganisms (GCM) 10K type strain sequencing project: providing services to taxonomists for standard genome sequencing and annotation.</title>
        <authorList>
            <consortium name="The Broad Institute Genomics Platform"/>
            <consortium name="The Broad Institute Genome Sequencing Center for Infectious Disease"/>
            <person name="Wu L."/>
            <person name="Ma J."/>
        </authorList>
    </citation>
    <scope>NUCLEOTIDE SEQUENCE [LARGE SCALE GENOMIC DNA]</scope>
    <source>
        <strain evidence="12">CCM 7640</strain>
    </source>
</reference>